<accession>A0ABS2P9Q6</accession>
<dbReference type="InterPro" id="IPR001424">
    <property type="entry name" value="SOD_Cu_Zn_dom"/>
</dbReference>
<keyword evidence="4" id="KW-1185">Reference proteome</keyword>
<evidence type="ECO:0000313" key="3">
    <source>
        <dbReference type="EMBL" id="MBM7632115.1"/>
    </source>
</evidence>
<dbReference type="Proteomes" id="UP000741863">
    <property type="component" value="Unassembled WGS sequence"/>
</dbReference>
<dbReference type="EMBL" id="JAFBEC010000003">
    <property type="protein sequence ID" value="MBM7632115.1"/>
    <property type="molecule type" value="Genomic_DNA"/>
</dbReference>
<sequence>MKRVARQFALMVIAIVFVTTVTDHVKAENVGPFTSTLTNSEGERIGLAYFEPDDEGVRVHFSVSGLEPNRTYEFNFHEHATCETPLFTSAGDVFNPKGEKQNVAGELPSIRTDNNGRYSDSLVAEHASLDTTDLTNPALEEGSSLVLQAGGERIACGVVQY</sequence>
<comment type="caution">
    <text evidence="3">The sequence shown here is derived from an EMBL/GenBank/DDBJ whole genome shotgun (WGS) entry which is preliminary data.</text>
</comment>
<dbReference type="RefSeq" id="WP_204696212.1">
    <property type="nucleotide sequence ID" value="NZ_JAFBEC010000003.1"/>
</dbReference>
<proteinExistence type="inferred from homology"/>
<evidence type="ECO:0000259" key="2">
    <source>
        <dbReference type="Pfam" id="PF00080"/>
    </source>
</evidence>
<dbReference type="InterPro" id="IPR036423">
    <property type="entry name" value="SOD-like_Cu/Zn_dom_sf"/>
</dbReference>
<protein>
    <submittedName>
        <fullName evidence="3">Cu-Zn family superoxide dismutase</fullName>
        <ecNumber evidence="3">1.15.1.1</ecNumber>
    </submittedName>
</protein>
<dbReference type="Gene3D" id="2.60.40.200">
    <property type="entry name" value="Superoxide dismutase, copper/zinc binding domain"/>
    <property type="match status" value="1"/>
</dbReference>
<dbReference type="Pfam" id="PF00080">
    <property type="entry name" value="Sod_Cu"/>
    <property type="match status" value="1"/>
</dbReference>
<dbReference type="GO" id="GO:0004784">
    <property type="term" value="F:superoxide dismutase activity"/>
    <property type="evidence" value="ECO:0007669"/>
    <property type="project" value="UniProtKB-EC"/>
</dbReference>
<name>A0ABS2P9Q6_9BACL</name>
<comment type="similarity">
    <text evidence="1">Belongs to the Cu-Zn superoxide dismutase family.</text>
</comment>
<feature type="domain" description="Superoxide dismutase copper/zinc binding" evidence="2">
    <location>
        <begin position="46"/>
        <end position="158"/>
    </location>
</feature>
<organism evidence="3 4">
    <name type="scientific">Geomicrobium sediminis</name>
    <dbReference type="NCBI Taxonomy" id="1347788"/>
    <lineage>
        <taxon>Bacteria</taxon>
        <taxon>Bacillati</taxon>
        <taxon>Bacillota</taxon>
        <taxon>Bacilli</taxon>
        <taxon>Bacillales</taxon>
        <taxon>Geomicrobium</taxon>
    </lineage>
</organism>
<dbReference type="EC" id="1.15.1.1" evidence="3"/>
<reference evidence="3 4" key="1">
    <citation type="submission" date="2021-01" db="EMBL/GenBank/DDBJ databases">
        <title>Genomic Encyclopedia of Type Strains, Phase IV (KMG-IV): sequencing the most valuable type-strain genomes for metagenomic binning, comparative biology and taxonomic classification.</title>
        <authorList>
            <person name="Goeker M."/>
        </authorList>
    </citation>
    <scope>NUCLEOTIDE SEQUENCE [LARGE SCALE GENOMIC DNA]</scope>
    <source>
        <strain evidence="3 4">DSM 25540</strain>
    </source>
</reference>
<evidence type="ECO:0000256" key="1">
    <source>
        <dbReference type="ARBA" id="ARBA00010457"/>
    </source>
</evidence>
<keyword evidence="3" id="KW-0560">Oxidoreductase</keyword>
<evidence type="ECO:0000313" key="4">
    <source>
        <dbReference type="Proteomes" id="UP000741863"/>
    </source>
</evidence>
<gene>
    <name evidence="3" type="ORF">JOD17_001208</name>
</gene>
<dbReference type="SUPFAM" id="SSF49329">
    <property type="entry name" value="Cu,Zn superoxide dismutase-like"/>
    <property type="match status" value="1"/>
</dbReference>